<dbReference type="Proteomes" id="UP001218895">
    <property type="component" value="Chromosome"/>
</dbReference>
<dbReference type="NCBIfam" id="TIGR01060">
    <property type="entry name" value="eno"/>
    <property type="match status" value="1"/>
</dbReference>
<dbReference type="InterPro" id="IPR029017">
    <property type="entry name" value="Enolase-like_N"/>
</dbReference>
<evidence type="ECO:0000256" key="9">
    <source>
        <dbReference type="PIRSR" id="PIRSR001400-3"/>
    </source>
</evidence>
<dbReference type="SMART" id="SM01193">
    <property type="entry name" value="Enolase_N"/>
    <property type="match status" value="1"/>
</dbReference>
<keyword evidence="13" id="KW-1185">Reference proteome</keyword>
<keyword evidence="6 9" id="KW-0479">Metal-binding</keyword>
<dbReference type="GO" id="GO:0006096">
    <property type="term" value="P:glycolytic process"/>
    <property type="evidence" value="ECO:0007669"/>
    <property type="project" value="UniProtKB-UniRule"/>
</dbReference>
<dbReference type="Pfam" id="PF00113">
    <property type="entry name" value="Enolase_C"/>
    <property type="match status" value="1"/>
</dbReference>
<feature type="binding site" evidence="8">
    <location>
        <position position="287"/>
    </location>
    <ligand>
        <name>substrate</name>
    </ligand>
</feature>
<keyword evidence="5 6" id="KW-0456">Lyase</keyword>
<dbReference type="SMART" id="SM01192">
    <property type="entry name" value="Enolase_C"/>
    <property type="match status" value="1"/>
</dbReference>
<dbReference type="FunFam" id="3.30.390.10:FF:000001">
    <property type="entry name" value="Enolase"/>
    <property type="match status" value="1"/>
</dbReference>
<gene>
    <name evidence="6 12" type="primary">eno</name>
    <name evidence="12" type="ORF">L1994_08220</name>
</gene>
<accession>A0AAF0JL08</accession>
<dbReference type="InterPro" id="IPR020810">
    <property type="entry name" value="Enolase_C"/>
</dbReference>
<dbReference type="KEGG" id="manq:L1994_08220"/>
<reference evidence="12" key="1">
    <citation type="submission" date="2022-01" db="EMBL/GenBank/DDBJ databases">
        <title>Complete genome of Methanomicrobium antiquum DSM 21220.</title>
        <authorList>
            <person name="Chen S.-C."/>
            <person name="You Y.-T."/>
            <person name="Zhou Y.-Z."/>
            <person name="Lai M.-C."/>
        </authorList>
    </citation>
    <scope>NUCLEOTIDE SEQUENCE</scope>
    <source>
        <strain evidence="12">DSM 21220</strain>
    </source>
</reference>
<comment type="subcellular location">
    <subcellularLocation>
        <location evidence="6">Cytoplasm</location>
    </subcellularLocation>
    <subcellularLocation>
        <location evidence="6">Secreted</location>
    </subcellularLocation>
    <subcellularLocation>
        <location evidence="6">Cell surface</location>
    </subcellularLocation>
    <text evidence="6">Fractions of enolase are present in both the cytoplasm and on the cell surface.</text>
</comment>
<dbReference type="SFLD" id="SFLDF00002">
    <property type="entry name" value="enolase"/>
    <property type="match status" value="1"/>
</dbReference>
<evidence type="ECO:0000256" key="6">
    <source>
        <dbReference type="HAMAP-Rule" id="MF_00318"/>
    </source>
</evidence>
<name>A0AAF0JL08_9EURY</name>
<dbReference type="InterPro" id="IPR020811">
    <property type="entry name" value="Enolase_N"/>
</dbReference>
<dbReference type="AlphaFoldDB" id="A0AAF0JL08"/>
<feature type="binding site" evidence="8">
    <location>
        <begin position="366"/>
        <end position="369"/>
    </location>
    <ligand>
        <name>substrate</name>
    </ligand>
</feature>
<feature type="binding site" evidence="8">
    <location>
        <position position="314"/>
    </location>
    <ligand>
        <name>substrate</name>
    </ligand>
</feature>
<dbReference type="Pfam" id="PF03952">
    <property type="entry name" value="Enolase_N"/>
    <property type="match status" value="1"/>
</dbReference>
<dbReference type="HAMAP" id="MF_00318">
    <property type="entry name" value="Enolase"/>
    <property type="match status" value="1"/>
</dbReference>
<comment type="cofactor">
    <cofactor evidence="6">
        <name>Mg(2+)</name>
        <dbReference type="ChEBI" id="CHEBI:18420"/>
    </cofactor>
    <text evidence="6">Binds a second Mg(2+) ion via substrate during catalysis.</text>
</comment>
<evidence type="ECO:0000256" key="5">
    <source>
        <dbReference type="ARBA" id="ARBA00023239"/>
    </source>
</evidence>
<dbReference type="InterPro" id="IPR036849">
    <property type="entry name" value="Enolase-like_C_sf"/>
</dbReference>
<dbReference type="PROSITE" id="PS00164">
    <property type="entry name" value="ENOLASE"/>
    <property type="match status" value="1"/>
</dbReference>
<evidence type="ECO:0000256" key="7">
    <source>
        <dbReference type="PIRSR" id="PIRSR001400-1"/>
    </source>
</evidence>
<organism evidence="12 13">
    <name type="scientific">Methanomicrobium antiquum</name>
    <dbReference type="NCBI Taxonomy" id="487686"/>
    <lineage>
        <taxon>Archaea</taxon>
        <taxon>Methanobacteriati</taxon>
        <taxon>Methanobacteriota</taxon>
        <taxon>Stenosarchaea group</taxon>
        <taxon>Methanomicrobia</taxon>
        <taxon>Methanomicrobiales</taxon>
        <taxon>Methanomicrobiaceae</taxon>
        <taxon>Methanomicrobium</taxon>
    </lineage>
</organism>
<feature type="domain" description="Enolase C-terminal TIM barrel" evidence="10">
    <location>
        <begin position="140"/>
        <end position="427"/>
    </location>
</feature>
<feature type="binding site" evidence="8">
    <location>
        <position position="166"/>
    </location>
    <ligand>
        <name>substrate</name>
    </ligand>
</feature>
<sequence length="427" mass="46031">MDTSIKSVKGREILDSRGNPTVEADVYLESGVFGRAACPSGASTGIHEAVELRDGNKERYGGKGVLKAVSYVNTEIADKISGMDVCSQREVDNAMIELDGTENKAKFGANAILTVSMAVARAGAASMGIPLWKYLGNSSDAVLPVPCMNIMNGGAHANWQGADLQEFMIAPYGASSFKESLRWGAEVYQTLKALLKEKGHSTGVGDEGGFAPQVPSNEEPLKLITEAIRRAGFRPGEEIGIVLDPASSEIYKDCLYSLKTEGKKLTSKEMVAYYKNLCENYPIVSIEDGLSEDDWEGWKMLTDELGDKVQLVGDDLFVTNVKRMTMGIEKGVSNAVLIKLNQIGTVSETIDAIMLAKNSGWGAMISHRSGETVDSFIADLSVALGTGQIKTGAPARGERVEKYNQLLRIEEEMGSSAKFAGRDAFIR</sequence>
<dbReference type="Gene3D" id="3.20.20.120">
    <property type="entry name" value="Enolase-like C-terminal domain"/>
    <property type="match status" value="1"/>
</dbReference>
<feature type="binding site" evidence="6">
    <location>
        <position position="369"/>
    </location>
    <ligand>
        <name>(2R)-2-phosphoglycerate</name>
        <dbReference type="ChEBI" id="CHEBI:58289"/>
    </ligand>
</feature>
<dbReference type="PANTHER" id="PTHR11902">
    <property type="entry name" value="ENOLASE"/>
    <property type="match status" value="1"/>
</dbReference>
<keyword evidence="3 6" id="KW-0460">Magnesium</keyword>
<dbReference type="GO" id="GO:0005576">
    <property type="term" value="C:extracellular region"/>
    <property type="evidence" value="ECO:0007669"/>
    <property type="project" value="UniProtKB-SubCell"/>
</dbReference>
<keyword evidence="4 6" id="KW-0324">Glycolysis</keyword>
<protein>
    <recommendedName>
        <fullName evidence="6">Enolase</fullName>
        <ecNumber evidence="6">4.2.1.11</ecNumber>
    </recommendedName>
    <alternativeName>
        <fullName evidence="6">2-phospho-D-glycerate hydro-lyase</fullName>
    </alternativeName>
    <alternativeName>
        <fullName evidence="6">2-phosphoglycerate dehydratase</fullName>
    </alternativeName>
</protein>
<feature type="binding site" evidence="6">
    <location>
        <position position="368"/>
    </location>
    <ligand>
        <name>(2R)-2-phosphoglycerate</name>
        <dbReference type="ChEBI" id="CHEBI:58289"/>
    </ligand>
</feature>
<dbReference type="PIRSF" id="PIRSF001400">
    <property type="entry name" value="Enolase"/>
    <property type="match status" value="1"/>
</dbReference>
<dbReference type="Gene3D" id="3.30.390.10">
    <property type="entry name" value="Enolase-like, N-terminal domain"/>
    <property type="match status" value="1"/>
</dbReference>
<keyword evidence="6" id="KW-0963">Cytoplasm</keyword>
<keyword evidence="6" id="KW-0964">Secreted</keyword>
<comment type="catalytic activity">
    <reaction evidence="6">
        <text>(2R)-2-phosphoglycerate = phosphoenolpyruvate + H2O</text>
        <dbReference type="Rhea" id="RHEA:10164"/>
        <dbReference type="ChEBI" id="CHEBI:15377"/>
        <dbReference type="ChEBI" id="CHEBI:58289"/>
        <dbReference type="ChEBI" id="CHEBI:58702"/>
        <dbReference type="EC" id="4.2.1.11"/>
    </reaction>
</comment>
<dbReference type="SFLD" id="SFLDS00001">
    <property type="entry name" value="Enolase"/>
    <property type="match status" value="1"/>
</dbReference>
<dbReference type="CDD" id="cd03313">
    <property type="entry name" value="enolase"/>
    <property type="match status" value="1"/>
</dbReference>
<dbReference type="GO" id="GO:0000287">
    <property type="term" value="F:magnesium ion binding"/>
    <property type="evidence" value="ECO:0007669"/>
    <property type="project" value="UniProtKB-UniRule"/>
</dbReference>
<dbReference type="SUPFAM" id="SSF51604">
    <property type="entry name" value="Enolase C-terminal domain-like"/>
    <property type="match status" value="1"/>
</dbReference>
<comment type="cofactor">
    <cofactor evidence="9">
        <name>Mg(2+)</name>
        <dbReference type="ChEBI" id="CHEBI:18420"/>
    </cofactor>
    <text evidence="9">Mg(2+) is required for catalysis and for stabilizing the dimer.</text>
</comment>
<dbReference type="GeneID" id="79950376"/>
<evidence type="ECO:0000259" key="10">
    <source>
        <dbReference type="SMART" id="SM01192"/>
    </source>
</evidence>
<dbReference type="SFLD" id="SFLDG00178">
    <property type="entry name" value="enolase"/>
    <property type="match status" value="1"/>
</dbReference>
<evidence type="ECO:0000313" key="13">
    <source>
        <dbReference type="Proteomes" id="UP001218895"/>
    </source>
</evidence>
<evidence type="ECO:0000256" key="2">
    <source>
        <dbReference type="ARBA" id="ARBA00009604"/>
    </source>
</evidence>
<dbReference type="EMBL" id="CP091092">
    <property type="protein sequence ID" value="WFN36129.1"/>
    <property type="molecule type" value="Genomic_DNA"/>
</dbReference>
<comment type="similarity">
    <text evidence="2 6">Belongs to the enolase family.</text>
</comment>
<dbReference type="GO" id="GO:0004634">
    <property type="term" value="F:phosphopyruvate hydratase activity"/>
    <property type="evidence" value="ECO:0007669"/>
    <property type="project" value="UniProtKB-UniRule"/>
</dbReference>
<dbReference type="PRINTS" id="PR00148">
    <property type="entry name" value="ENOLASE"/>
</dbReference>
<evidence type="ECO:0000259" key="11">
    <source>
        <dbReference type="SMART" id="SM01193"/>
    </source>
</evidence>
<feature type="binding site" evidence="6">
    <location>
        <position position="165"/>
    </location>
    <ligand>
        <name>(2R)-2-phosphoglycerate</name>
        <dbReference type="ChEBI" id="CHEBI:58289"/>
    </ligand>
</feature>
<feature type="binding site" evidence="8">
    <location>
        <position position="156"/>
    </location>
    <ligand>
        <name>substrate</name>
    </ligand>
</feature>
<feature type="binding site" evidence="6 9">
    <location>
        <position position="244"/>
    </location>
    <ligand>
        <name>Mg(2+)</name>
        <dbReference type="ChEBI" id="CHEBI:18420"/>
    </ligand>
</feature>
<evidence type="ECO:0000313" key="12">
    <source>
        <dbReference type="EMBL" id="WFN36129.1"/>
    </source>
</evidence>
<dbReference type="PANTHER" id="PTHR11902:SF1">
    <property type="entry name" value="ENOLASE"/>
    <property type="match status" value="1"/>
</dbReference>
<evidence type="ECO:0000256" key="8">
    <source>
        <dbReference type="PIRSR" id="PIRSR001400-2"/>
    </source>
</evidence>
<evidence type="ECO:0000256" key="1">
    <source>
        <dbReference type="ARBA" id="ARBA00005031"/>
    </source>
</evidence>
<dbReference type="GO" id="GO:0000015">
    <property type="term" value="C:phosphopyruvate hydratase complex"/>
    <property type="evidence" value="ECO:0007669"/>
    <property type="project" value="InterPro"/>
</dbReference>
<comment type="function">
    <text evidence="6">Catalyzes the reversible conversion of 2-phosphoglycerate (2-PG) into phosphoenolpyruvate (PEP). It is essential for the degradation of carbohydrates via glycolysis.</text>
</comment>
<feature type="binding site" evidence="6 9">
    <location>
        <position position="287"/>
    </location>
    <ligand>
        <name>Mg(2+)</name>
        <dbReference type="ChEBI" id="CHEBI:18420"/>
    </ligand>
</feature>
<comment type="pathway">
    <text evidence="1 6">Carbohydrate degradation; glycolysis; pyruvate from D-glyceraldehyde 3-phosphate: step 4/5.</text>
</comment>
<proteinExistence type="inferred from homology"/>
<evidence type="ECO:0000256" key="3">
    <source>
        <dbReference type="ARBA" id="ARBA00022842"/>
    </source>
</evidence>
<feature type="binding site" evidence="6">
    <location>
        <position position="339"/>
    </location>
    <ligand>
        <name>(2R)-2-phosphoglycerate</name>
        <dbReference type="ChEBI" id="CHEBI:58289"/>
    </ligand>
</feature>
<dbReference type="SUPFAM" id="SSF54826">
    <property type="entry name" value="Enolase N-terminal domain-like"/>
    <property type="match status" value="1"/>
</dbReference>
<feature type="binding site" evidence="6 9">
    <location>
        <position position="314"/>
    </location>
    <ligand>
        <name>Mg(2+)</name>
        <dbReference type="ChEBI" id="CHEBI:18420"/>
    </ligand>
</feature>
<dbReference type="GO" id="GO:0009986">
    <property type="term" value="C:cell surface"/>
    <property type="evidence" value="ECO:0007669"/>
    <property type="project" value="UniProtKB-SubCell"/>
</dbReference>
<dbReference type="RefSeq" id="WP_278098968.1">
    <property type="nucleotide sequence ID" value="NZ_CP091092.1"/>
</dbReference>
<feature type="domain" description="Enolase N-terminal" evidence="11">
    <location>
        <begin position="5"/>
        <end position="135"/>
    </location>
</feature>
<dbReference type="InterPro" id="IPR020809">
    <property type="entry name" value="Enolase_CS"/>
</dbReference>
<dbReference type="EC" id="4.2.1.11" evidence="6"/>
<feature type="binding site" evidence="6">
    <location>
        <position position="390"/>
    </location>
    <ligand>
        <name>(2R)-2-phosphoglycerate</name>
        <dbReference type="ChEBI" id="CHEBI:58289"/>
    </ligand>
</feature>
<feature type="binding site" evidence="8">
    <location>
        <position position="390"/>
    </location>
    <ligand>
        <name>substrate</name>
    </ligand>
</feature>
<feature type="active site" description="Proton donor" evidence="6 7">
    <location>
        <position position="207"/>
    </location>
</feature>
<feature type="active site" description="Proton acceptor" evidence="6 7">
    <location>
        <position position="339"/>
    </location>
</feature>
<evidence type="ECO:0000256" key="4">
    <source>
        <dbReference type="ARBA" id="ARBA00023152"/>
    </source>
</evidence>
<dbReference type="InterPro" id="IPR000941">
    <property type="entry name" value="Enolase"/>
</dbReference>